<keyword evidence="2" id="KW-0812">Transmembrane</keyword>
<feature type="compositionally biased region" description="Low complexity" evidence="1">
    <location>
        <begin position="1"/>
        <end position="17"/>
    </location>
</feature>
<feature type="transmembrane region" description="Helical" evidence="2">
    <location>
        <begin position="72"/>
        <end position="96"/>
    </location>
</feature>
<feature type="transmembrane region" description="Helical" evidence="2">
    <location>
        <begin position="41"/>
        <end position="60"/>
    </location>
</feature>
<feature type="transmembrane region" description="Helical" evidence="2">
    <location>
        <begin position="136"/>
        <end position="154"/>
    </location>
</feature>
<keyword evidence="4" id="KW-1185">Reference proteome</keyword>
<dbReference type="PANTHER" id="PTHR40078:SF1">
    <property type="entry name" value="INTEGRAL MEMBRANE PROTEIN"/>
    <property type="match status" value="1"/>
</dbReference>
<proteinExistence type="predicted"/>
<gene>
    <name evidence="3" type="ORF">ACFQVC_05440</name>
</gene>
<evidence type="ECO:0000313" key="3">
    <source>
        <dbReference type="EMBL" id="MFC7303660.1"/>
    </source>
</evidence>
<protein>
    <submittedName>
        <fullName evidence="3">YitT family protein</fullName>
    </submittedName>
</protein>
<dbReference type="PANTHER" id="PTHR40078">
    <property type="entry name" value="INTEGRAL MEMBRANE PROTEIN-RELATED"/>
    <property type="match status" value="1"/>
</dbReference>
<evidence type="ECO:0000256" key="2">
    <source>
        <dbReference type="SAM" id="Phobius"/>
    </source>
</evidence>
<reference evidence="4" key="1">
    <citation type="journal article" date="2019" name="Int. J. Syst. Evol. Microbiol.">
        <title>The Global Catalogue of Microorganisms (GCM) 10K type strain sequencing project: providing services to taxonomists for standard genome sequencing and annotation.</title>
        <authorList>
            <consortium name="The Broad Institute Genomics Platform"/>
            <consortium name="The Broad Institute Genome Sequencing Center for Infectious Disease"/>
            <person name="Wu L."/>
            <person name="Ma J."/>
        </authorList>
    </citation>
    <scope>NUCLEOTIDE SEQUENCE [LARGE SCALE GENOMIC DNA]</scope>
    <source>
        <strain evidence="4">SYNS20</strain>
    </source>
</reference>
<dbReference type="EMBL" id="JBHTCF010000001">
    <property type="protein sequence ID" value="MFC7303660.1"/>
    <property type="molecule type" value="Genomic_DNA"/>
</dbReference>
<organism evidence="3 4">
    <name type="scientific">Streptomyces monticola</name>
    <dbReference type="NCBI Taxonomy" id="2666263"/>
    <lineage>
        <taxon>Bacteria</taxon>
        <taxon>Bacillati</taxon>
        <taxon>Actinomycetota</taxon>
        <taxon>Actinomycetes</taxon>
        <taxon>Kitasatosporales</taxon>
        <taxon>Streptomycetaceae</taxon>
        <taxon>Streptomyces</taxon>
    </lineage>
</organism>
<sequence length="237" mass="24608">MRVIRTAPASRTTRTPGGRTGPPPLTYLPFRERPLRRLPQLFTGLALYGFSAALMVRAALGLNPWGVLNEGVAGRTCLSFGTVTAAVGVLVLLLWIPLRQRPAFGTVANIVVVAGSSDLGLLLVPEDLGLPARAGLFAAGALLNGLSIAVYVGARFGPGPRDGLMTGLAAVTGRSIRFVRTLIEVSVLVVGALLGGTVGVGTVLYALAIGPVTQFFLPRCACRTRAEADAPRGPLDS</sequence>
<accession>A0ABW2JCF2</accession>
<evidence type="ECO:0000313" key="4">
    <source>
        <dbReference type="Proteomes" id="UP001596523"/>
    </source>
</evidence>
<evidence type="ECO:0000256" key="1">
    <source>
        <dbReference type="SAM" id="MobiDB-lite"/>
    </source>
</evidence>
<feature type="transmembrane region" description="Helical" evidence="2">
    <location>
        <begin position="182"/>
        <end position="208"/>
    </location>
</feature>
<feature type="transmembrane region" description="Helical" evidence="2">
    <location>
        <begin position="103"/>
        <end position="124"/>
    </location>
</feature>
<keyword evidence="2" id="KW-1133">Transmembrane helix</keyword>
<feature type="region of interest" description="Disordered" evidence="1">
    <location>
        <begin position="1"/>
        <end position="25"/>
    </location>
</feature>
<comment type="caution">
    <text evidence="3">The sequence shown here is derived from an EMBL/GenBank/DDBJ whole genome shotgun (WGS) entry which is preliminary data.</text>
</comment>
<dbReference type="Proteomes" id="UP001596523">
    <property type="component" value="Unassembled WGS sequence"/>
</dbReference>
<name>A0ABW2JCF2_9ACTN</name>
<dbReference type="Pfam" id="PF19700">
    <property type="entry name" value="DUF6198"/>
    <property type="match status" value="1"/>
</dbReference>
<keyword evidence="2" id="KW-0472">Membrane</keyword>
<dbReference type="InterPro" id="IPR038750">
    <property type="entry name" value="YczE/YyaS-like"/>
</dbReference>